<dbReference type="Proteomes" id="UP001279410">
    <property type="component" value="Unassembled WGS sequence"/>
</dbReference>
<evidence type="ECO:0000259" key="1">
    <source>
        <dbReference type="PROSITE" id="PS50057"/>
    </source>
</evidence>
<comment type="caution">
    <text evidence="2">The sequence shown here is derived from an EMBL/GenBank/DDBJ whole genome shotgun (WGS) entry which is preliminary data.</text>
</comment>
<protein>
    <submittedName>
        <fullName evidence="2">Band 4.1-like protein 2</fullName>
    </submittedName>
</protein>
<dbReference type="GO" id="GO:0031032">
    <property type="term" value="P:actomyosin structure organization"/>
    <property type="evidence" value="ECO:0007669"/>
    <property type="project" value="TreeGrafter"/>
</dbReference>
<accession>A0AAD3R9E4</accession>
<dbReference type="PANTHER" id="PTHR23280">
    <property type="entry name" value="4.1 G PROTEIN"/>
    <property type="match status" value="1"/>
</dbReference>
<gene>
    <name evidence="2" type="ORF">AKAME5_001169400</name>
</gene>
<dbReference type="Gene3D" id="1.20.80.60">
    <property type="match status" value="1"/>
</dbReference>
<name>A0AAD3R9E4_LATJO</name>
<organism evidence="2 3">
    <name type="scientific">Lates japonicus</name>
    <name type="common">Japanese lates</name>
    <dbReference type="NCBI Taxonomy" id="270547"/>
    <lineage>
        <taxon>Eukaryota</taxon>
        <taxon>Metazoa</taxon>
        <taxon>Chordata</taxon>
        <taxon>Craniata</taxon>
        <taxon>Vertebrata</taxon>
        <taxon>Euteleostomi</taxon>
        <taxon>Actinopterygii</taxon>
        <taxon>Neopterygii</taxon>
        <taxon>Teleostei</taxon>
        <taxon>Neoteleostei</taxon>
        <taxon>Acanthomorphata</taxon>
        <taxon>Carangaria</taxon>
        <taxon>Carangaria incertae sedis</taxon>
        <taxon>Centropomidae</taxon>
        <taxon>Lates</taxon>
    </lineage>
</organism>
<dbReference type="AlphaFoldDB" id="A0AAD3R9E4"/>
<evidence type="ECO:0000313" key="2">
    <source>
        <dbReference type="EMBL" id="GLD59715.1"/>
    </source>
</evidence>
<keyword evidence="3" id="KW-1185">Reference proteome</keyword>
<reference evidence="2" key="1">
    <citation type="submission" date="2022-08" db="EMBL/GenBank/DDBJ databases">
        <title>Genome sequencing of akame (Lates japonicus).</title>
        <authorList>
            <person name="Hashiguchi Y."/>
            <person name="Takahashi H."/>
        </authorList>
    </citation>
    <scope>NUCLEOTIDE SEQUENCE</scope>
    <source>
        <strain evidence="2">Kochi</strain>
    </source>
</reference>
<evidence type="ECO:0000313" key="3">
    <source>
        <dbReference type="Proteomes" id="UP001279410"/>
    </source>
</evidence>
<dbReference type="EMBL" id="BRZM01000038">
    <property type="protein sequence ID" value="GLD59715.1"/>
    <property type="molecule type" value="Genomic_DNA"/>
</dbReference>
<feature type="domain" description="FERM" evidence="1">
    <location>
        <begin position="1"/>
        <end position="67"/>
    </location>
</feature>
<sequence>MRHSDEDSGDMAFVSDDGNNWQFAFNVKFYPPDPSLLTEDITRYYSLQPWEDVALRPLPCPFRSLTL</sequence>
<dbReference type="GO" id="GO:0005856">
    <property type="term" value="C:cytoskeleton"/>
    <property type="evidence" value="ECO:0007669"/>
    <property type="project" value="TreeGrafter"/>
</dbReference>
<dbReference type="InterPro" id="IPR000299">
    <property type="entry name" value="FERM_domain"/>
</dbReference>
<proteinExistence type="predicted"/>
<dbReference type="PROSITE" id="PS50057">
    <property type="entry name" value="FERM_3"/>
    <property type="match status" value="1"/>
</dbReference>
<dbReference type="GO" id="GO:0005886">
    <property type="term" value="C:plasma membrane"/>
    <property type="evidence" value="ECO:0007669"/>
    <property type="project" value="TreeGrafter"/>
</dbReference>
<dbReference type="PANTHER" id="PTHR23280:SF21">
    <property type="entry name" value="PROTEIN 4.1 HOMOLOG"/>
    <property type="match status" value="1"/>
</dbReference>